<dbReference type="CDD" id="cd14279">
    <property type="entry name" value="CUE"/>
    <property type="match status" value="1"/>
</dbReference>
<organism evidence="2 3">
    <name type="scientific">Nematostella vectensis</name>
    <name type="common">Starlet sea anemone</name>
    <dbReference type="NCBI Taxonomy" id="45351"/>
    <lineage>
        <taxon>Eukaryota</taxon>
        <taxon>Metazoa</taxon>
        <taxon>Cnidaria</taxon>
        <taxon>Anthozoa</taxon>
        <taxon>Hexacorallia</taxon>
        <taxon>Actiniaria</taxon>
        <taxon>Edwardsiidae</taxon>
        <taxon>Nematostella</taxon>
    </lineage>
</organism>
<name>A7S8K0_NEMVE</name>
<dbReference type="InParanoid" id="A7S8K0"/>
<sequence length="239" mass="27536">MSNTYVSRPSAARRSRKADLTHPGDGDADDPTSSQQTPQQQPLPRVERREAYTMIRPDEKKREKILQVARTEEENAHKRKLNKQTTPIKITPRPLGGGQSSEQEAKLRLQRENERKTRQKALEVKKKREEYRKKEKEREDEEITKKKALAREQAEKNARKDSLKKEEMRRHNVEYFESKFSGMNTQTQEDCSTSVGTLTGGLEQLSRRYPSYAPDYLSGMLISCGGSVENVIDLLDSIQ</sequence>
<dbReference type="STRING" id="45351.A7S8K0"/>
<dbReference type="PANTHER" id="PTHR22529">
    <property type="entry name" value="EPITHELIAL-STROMAL INTERACTION PROTEIN 1"/>
    <property type="match status" value="1"/>
</dbReference>
<dbReference type="PANTHER" id="PTHR22529:SF1">
    <property type="entry name" value="EPITHELIAL-STROMAL INTERACTION PROTEIN 1"/>
    <property type="match status" value="1"/>
</dbReference>
<evidence type="ECO:0000313" key="2">
    <source>
        <dbReference type="EMBL" id="EDO40002.1"/>
    </source>
</evidence>
<feature type="compositionally biased region" description="Basic and acidic residues" evidence="1">
    <location>
        <begin position="45"/>
        <end position="76"/>
    </location>
</feature>
<dbReference type="eggNOG" id="ENOG502S1G2">
    <property type="taxonomic scope" value="Eukaryota"/>
</dbReference>
<dbReference type="KEGG" id="nve:5511676"/>
<dbReference type="InterPro" id="IPR026185">
    <property type="entry name" value="EPSTI1"/>
</dbReference>
<evidence type="ECO:0000256" key="1">
    <source>
        <dbReference type="SAM" id="MobiDB-lite"/>
    </source>
</evidence>
<dbReference type="EMBL" id="DS469598">
    <property type="protein sequence ID" value="EDO40002.1"/>
    <property type="molecule type" value="Genomic_DNA"/>
</dbReference>
<proteinExistence type="predicted"/>
<accession>A7S8K0</accession>
<protein>
    <submittedName>
        <fullName evidence="2">Uncharacterized protein</fullName>
    </submittedName>
</protein>
<feature type="compositionally biased region" description="Basic and acidic residues" evidence="1">
    <location>
        <begin position="103"/>
        <end position="170"/>
    </location>
</feature>
<dbReference type="HOGENOM" id="CLU_1162367_0_0_1"/>
<gene>
    <name evidence="2" type="ORF">NEMVEDRAFT_v1g243586</name>
</gene>
<reference evidence="2 3" key="1">
    <citation type="journal article" date="2007" name="Science">
        <title>Sea anemone genome reveals ancestral eumetazoan gene repertoire and genomic organization.</title>
        <authorList>
            <person name="Putnam N.H."/>
            <person name="Srivastava M."/>
            <person name="Hellsten U."/>
            <person name="Dirks B."/>
            <person name="Chapman J."/>
            <person name="Salamov A."/>
            <person name="Terry A."/>
            <person name="Shapiro H."/>
            <person name="Lindquist E."/>
            <person name="Kapitonov V.V."/>
            <person name="Jurka J."/>
            <person name="Genikhovich G."/>
            <person name="Grigoriev I.V."/>
            <person name="Lucas S.M."/>
            <person name="Steele R.E."/>
            <person name="Finnerty J.R."/>
            <person name="Technau U."/>
            <person name="Martindale M.Q."/>
            <person name="Rokhsar D.S."/>
        </authorList>
    </citation>
    <scope>NUCLEOTIDE SEQUENCE [LARGE SCALE GENOMIC DNA]</scope>
    <source>
        <strain evidence="3">CH2 X CH6</strain>
    </source>
</reference>
<dbReference type="OMA" id="MFPMYDQ"/>
<feature type="compositionally biased region" description="Low complexity" evidence="1">
    <location>
        <begin position="31"/>
        <end position="42"/>
    </location>
</feature>
<dbReference type="Proteomes" id="UP000001593">
    <property type="component" value="Unassembled WGS sequence"/>
</dbReference>
<evidence type="ECO:0000313" key="3">
    <source>
        <dbReference type="Proteomes" id="UP000001593"/>
    </source>
</evidence>
<feature type="region of interest" description="Disordered" evidence="1">
    <location>
        <begin position="1"/>
        <end position="170"/>
    </location>
</feature>
<dbReference type="PhylomeDB" id="A7S8K0"/>
<keyword evidence="3" id="KW-1185">Reference proteome</keyword>
<dbReference type="AlphaFoldDB" id="A7S8K0"/>